<dbReference type="EMBL" id="FMJC01000001">
    <property type="protein sequence ID" value="SCM71132.1"/>
    <property type="molecule type" value="Genomic_DNA"/>
</dbReference>
<keyword evidence="9 15" id="KW-0808">Transferase</keyword>
<keyword evidence="8 15" id="KW-0489">Methyltransferase</keyword>
<evidence type="ECO:0000256" key="15">
    <source>
        <dbReference type="HAMAP-Rule" id="MF_00605"/>
    </source>
</evidence>
<dbReference type="InterPro" id="IPR023148">
    <property type="entry name" value="tRNA_m1G_MeTrfase_C_sf"/>
</dbReference>
<accession>A0A212L0S5</accession>
<dbReference type="InterPro" id="IPR019230">
    <property type="entry name" value="RNA_MeTrfase_C_dom"/>
</dbReference>
<comment type="catalytic activity">
    <reaction evidence="14 15 16">
        <text>guanosine(37) in tRNA + S-adenosyl-L-methionine = N(1)-methylguanosine(37) in tRNA + S-adenosyl-L-homocysteine + H(+)</text>
        <dbReference type="Rhea" id="RHEA:36899"/>
        <dbReference type="Rhea" id="RHEA-COMP:10145"/>
        <dbReference type="Rhea" id="RHEA-COMP:10147"/>
        <dbReference type="ChEBI" id="CHEBI:15378"/>
        <dbReference type="ChEBI" id="CHEBI:57856"/>
        <dbReference type="ChEBI" id="CHEBI:59789"/>
        <dbReference type="ChEBI" id="CHEBI:73542"/>
        <dbReference type="ChEBI" id="CHEBI:74269"/>
        <dbReference type="EC" id="2.1.1.228"/>
    </reaction>
</comment>
<evidence type="ECO:0000313" key="19">
    <source>
        <dbReference type="EMBL" id="SCM71132.1"/>
    </source>
</evidence>
<dbReference type="InterPro" id="IPR002649">
    <property type="entry name" value="tRNA_m1G_MeTrfase_TrmD"/>
</dbReference>
<evidence type="ECO:0000256" key="14">
    <source>
        <dbReference type="ARBA" id="ARBA00047783"/>
    </source>
</evidence>
<feature type="domain" description="tRNA (guanine-N(1)-)-methyltransferase C-terminal" evidence="18">
    <location>
        <begin position="246"/>
        <end position="432"/>
    </location>
</feature>
<dbReference type="FunFam" id="1.10.1270.20:FF:000001">
    <property type="entry name" value="tRNA (guanine-N(1)-)-methyltransferase"/>
    <property type="match status" value="1"/>
</dbReference>
<feature type="domain" description="tRNA methyltransferase TRMD/TRM10-type" evidence="17">
    <location>
        <begin position="3"/>
        <end position="222"/>
    </location>
</feature>
<dbReference type="EC" id="2.1.1.228" evidence="5 15"/>
<reference evidence="19" key="1">
    <citation type="submission" date="2016-08" db="EMBL/GenBank/DDBJ databases">
        <authorList>
            <person name="Seilhamer J.J."/>
        </authorList>
    </citation>
    <scope>NUCLEOTIDE SEQUENCE</scope>
    <source>
        <strain evidence="19">86-1</strain>
    </source>
</reference>
<dbReference type="GO" id="GO:0052906">
    <property type="term" value="F:tRNA (guanine(37)-N1)-methyltransferase activity"/>
    <property type="evidence" value="ECO:0007669"/>
    <property type="project" value="UniProtKB-UniRule"/>
</dbReference>
<evidence type="ECO:0000256" key="1">
    <source>
        <dbReference type="ARBA" id="ARBA00002634"/>
    </source>
</evidence>
<evidence type="ECO:0000256" key="13">
    <source>
        <dbReference type="ARBA" id="ARBA00033392"/>
    </source>
</evidence>
<dbReference type="Gene3D" id="1.10.1270.20">
    <property type="entry name" value="tRNA(m1g37)methyltransferase, domain 2"/>
    <property type="match status" value="1"/>
</dbReference>
<dbReference type="NCBIfam" id="TIGR00088">
    <property type="entry name" value="trmD"/>
    <property type="match status" value="1"/>
</dbReference>
<evidence type="ECO:0000259" key="18">
    <source>
        <dbReference type="Pfam" id="PF09936"/>
    </source>
</evidence>
<dbReference type="RefSeq" id="WP_179979654.1">
    <property type="nucleotide sequence ID" value="NZ_LT608333.1"/>
</dbReference>
<evidence type="ECO:0000256" key="4">
    <source>
        <dbReference type="ARBA" id="ARBA00011738"/>
    </source>
</evidence>
<dbReference type="HAMAP" id="MF_00605">
    <property type="entry name" value="TrmD"/>
    <property type="match status" value="1"/>
</dbReference>
<evidence type="ECO:0000256" key="16">
    <source>
        <dbReference type="RuleBase" id="RU003464"/>
    </source>
</evidence>
<comment type="similarity">
    <text evidence="3 15 16">Belongs to the RNA methyltransferase TrmD family.</text>
</comment>
<feature type="binding site" evidence="15">
    <location>
        <position position="110"/>
    </location>
    <ligand>
        <name>S-adenosyl-L-methionine</name>
        <dbReference type="ChEBI" id="CHEBI:59789"/>
    </ligand>
</feature>
<dbReference type="InterPro" id="IPR029026">
    <property type="entry name" value="tRNA_m1G_MTases_N"/>
</dbReference>
<evidence type="ECO:0000256" key="7">
    <source>
        <dbReference type="ARBA" id="ARBA00022490"/>
    </source>
</evidence>
<dbReference type="InterPro" id="IPR016009">
    <property type="entry name" value="tRNA_MeTrfase_TRMD/TRM10"/>
</dbReference>
<comment type="function">
    <text evidence="1 15 16">Specifically methylates guanosine-37 in various tRNAs.</text>
</comment>
<proteinExistence type="inferred from homology"/>
<keyword evidence="10 15" id="KW-0949">S-adenosyl-L-methionine</keyword>
<dbReference type="GO" id="GO:0005829">
    <property type="term" value="C:cytosol"/>
    <property type="evidence" value="ECO:0007669"/>
    <property type="project" value="TreeGrafter"/>
</dbReference>
<evidence type="ECO:0000256" key="9">
    <source>
        <dbReference type="ARBA" id="ARBA00022679"/>
    </source>
</evidence>
<evidence type="ECO:0000256" key="2">
    <source>
        <dbReference type="ARBA" id="ARBA00004496"/>
    </source>
</evidence>
<organism evidence="19">
    <name type="scientific">uncultured Desulfovibrio sp</name>
    <dbReference type="NCBI Taxonomy" id="167968"/>
    <lineage>
        <taxon>Bacteria</taxon>
        <taxon>Pseudomonadati</taxon>
        <taxon>Thermodesulfobacteriota</taxon>
        <taxon>Desulfovibrionia</taxon>
        <taxon>Desulfovibrionales</taxon>
        <taxon>Desulfovibrionaceae</taxon>
        <taxon>Desulfovibrio</taxon>
        <taxon>environmental samples</taxon>
    </lineage>
</organism>
<evidence type="ECO:0000259" key="17">
    <source>
        <dbReference type="Pfam" id="PF01746"/>
    </source>
</evidence>
<evidence type="ECO:0000256" key="6">
    <source>
        <dbReference type="ARBA" id="ARBA00014679"/>
    </source>
</evidence>
<dbReference type="InterPro" id="IPR029028">
    <property type="entry name" value="Alpha/beta_knot_MTases"/>
</dbReference>
<protein>
    <recommendedName>
        <fullName evidence="6 15">tRNA (guanine-N(1)-)-methyltransferase</fullName>
        <ecNumber evidence="5 15">2.1.1.228</ecNumber>
    </recommendedName>
    <alternativeName>
        <fullName evidence="12 15">M1G-methyltransferase</fullName>
    </alternativeName>
    <alternativeName>
        <fullName evidence="13 15">tRNA [GM37] methyltransferase</fullName>
    </alternativeName>
</protein>
<comment type="subunit">
    <text evidence="4 15 16">Homodimer.</text>
</comment>
<evidence type="ECO:0000256" key="5">
    <source>
        <dbReference type="ARBA" id="ARBA00012807"/>
    </source>
</evidence>
<dbReference type="GO" id="GO:0002939">
    <property type="term" value="P:tRNA N1-guanine methylation"/>
    <property type="evidence" value="ECO:0007669"/>
    <property type="project" value="TreeGrafter"/>
</dbReference>
<name>A0A212L0S5_9BACT</name>
<comment type="caution">
    <text evidence="15">Lacks conserved residue(s) required for the propagation of feature annotation.</text>
</comment>
<dbReference type="NCBIfam" id="NF000648">
    <property type="entry name" value="PRK00026.1"/>
    <property type="match status" value="1"/>
</dbReference>
<evidence type="ECO:0000256" key="8">
    <source>
        <dbReference type="ARBA" id="ARBA00022603"/>
    </source>
</evidence>
<evidence type="ECO:0000256" key="11">
    <source>
        <dbReference type="ARBA" id="ARBA00022694"/>
    </source>
</evidence>
<dbReference type="SUPFAM" id="SSF75217">
    <property type="entry name" value="alpha/beta knot"/>
    <property type="match status" value="1"/>
</dbReference>
<keyword evidence="7 15" id="KW-0963">Cytoplasm</keyword>
<comment type="subcellular location">
    <subcellularLocation>
        <location evidence="2 15 16">Cytoplasm</location>
    </subcellularLocation>
</comment>
<dbReference type="PANTHER" id="PTHR46417:SF1">
    <property type="entry name" value="TRNA (GUANINE-N(1)-)-METHYLTRANSFERASE"/>
    <property type="match status" value="1"/>
</dbReference>
<dbReference type="Pfam" id="PF09936">
    <property type="entry name" value="Methyltrn_RNA_4"/>
    <property type="match status" value="1"/>
</dbReference>
<dbReference type="PANTHER" id="PTHR46417">
    <property type="entry name" value="TRNA (GUANINE-N(1)-)-METHYLTRANSFERASE"/>
    <property type="match status" value="1"/>
</dbReference>
<gene>
    <name evidence="15 19" type="primary">trmD</name>
    <name evidence="19" type="ORF">KL86DES1_10884</name>
</gene>
<dbReference type="CDD" id="cd18080">
    <property type="entry name" value="TrmD-like"/>
    <property type="match status" value="1"/>
</dbReference>
<evidence type="ECO:0000256" key="10">
    <source>
        <dbReference type="ARBA" id="ARBA00022691"/>
    </source>
</evidence>
<keyword evidence="11 15" id="KW-0819">tRNA processing</keyword>
<sequence>MPRFHLVSLFPEFFQSPLSTALMGRAREAGLVDVSFHDPREFSTSKHRHVDDRPYGGGPGMVMQGEPLAAALRSIGQPGRILLMTPGGRPLTQSMAAELAREEDLTIVCGRYEGIDARLLDIFSIEPVSVGDVVLNGGETAALAVIEAVSRLMPGFMGKEESGEDESFSHGLLEYPHYTRPEVLEGLPVPEVLRGGDHARIEQWRRRQSVLATLRMRPDLLDSAPLTKEDVLTLAEAPRERPGRNLSFCLVHYPVQLDAKKSGASSLTNLDIHDIARISRSYAMGFFHVVTPLQDQLRVLDEILRHWTRGPGGSGNADRAQALGLVCPATSLDEAVAHMTARHGVRPRLVASSAVWPGKNTGQAHKGPLMTPQEVRHWCSQGPVMLCLGTAKGLAPEVLEQCDGLIRPVRFLGYNHLSVRSAAAILADRILGDYS</sequence>
<dbReference type="Gene3D" id="3.40.1280.10">
    <property type="match status" value="2"/>
</dbReference>
<dbReference type="AlphaFoldDB" id="A0A212L0S5"/>
<evidence type="ECO:0000256" key="12">
    <source>
        <dbReference type="ARBA" id="ARBA00029736"/>
    </source>
</evidence>
<evidence type="ECO:0000256" key="3">
    <source>
        <dbReference type="ARBA" id="ARBA00007630"/>
    </source>
</evidence>
<dbReference type="CDD" id="cd18085">
    <property type="entry name" value="TM1570-like"/>
    <property type="match status" value="1"/>
</dbReference>
<dbReference type="Pfam" id="PF01746">
    <property type="entry name" value="tRNA_m1G_MT"/>
    <property type="match status" value="1"/>
</dbReference>